<dbReference type="EMBL" id="BPQP01000073">
    <property type="protein sequence ID" value="GJD96979.1"/>
    <property type="molecule type" value="Genomic_DNA"/>
</dbReference>
<protein>
    <submittedName>
        <fullName evidence="1">Uncharacterized protein</fullName>
    </submittedName>
</protein>
<reference evidence="1" key="2">
    <citation type="submission" date="2021-08" db="EMBL/GenBank/DDBJ databases">
        <authorList>
            <person name="Tani A."/>
            <person name="Ola A."/>
            <person name="Ogura Y."/>
            <person name="Katsura K."/>
            <person name="Hayashi T."/>
        </authorList>
    </citation>
    <scope>NUCLEOTIDE SEQUENCE</scope>
    <source>
        <strain evidence="1">DSM 19015</strain>
    </source>
</reference>
<dbReference type="Proteomes" id="UP001055125">
    <property type="component" value="Unassembled WGS sequence"/>
</dbReference>
<sequence>MDGALHGLVVLSQTCDVVRDCRDRPYIEVAPLIEASAEQLEAARRLKMPAYAYIPAVAERRLVAHLDRVMTVEKSLVARWRRVPGWEHDSEVRAFGQALARKRVRFAFPDAFTEAIKRLAARLSKQHEKQNEDGAYLRALWQIRVRAAPAWEGEKVDLEWWFIKHYDPEGIEKVDWPAVVESWMSLFDAGECFTVSGVIVCRLEDMTARDYVESDILEFEHLSTARKK</sequence>
<reference evidence="1" key="1">
    <citation type="journal article" date="2021" name="Front. Microbiol.">
        <title>Comprehensive Comparative Genomics and Phenotyping of Methylobacterium Species.</title>
        <authorList>
            <person name="Alessa O."/>
            <person name="Ogura Y."/>
            <person name="Fujitani Y."/>
            <person name="Takami H."/>
            <person name="Hayashi T."/>
            <person name="Sahin N."/>
            <person name="Tani A."/>
        </authorList>
    </citation>
    <scope>NUCLEOTIDE SEQUENCE</scope>
    <source>
        <strain evidence="1">DSM 19015</strain>
    </source>
</reference>
<proteinExistence type="predicted"/>
<keyword evidence="2" id="KW-1185">Reference proteome</keyword>
<gene>
    <name evidence="1" type="ORF">OCOJLMKI_4207</name>
</gene>
<evidence type="ECO:0000313" key="2">
    <source>
        <dbReference type="Proteomes" id="UP001055125"/>
    </source>
</evidence>
<comment type="caution">
    <text evidence="1">The sequence shown here is derived from an EMBL/GenBank/DDBJ whole genome shotgun (WGS) entry which is preliminary data.</text>
</comment>
<organism evidence="1 2">
    <name type="scientific">Methylobacterium iners</name>
    <dbReference type="NCBI Taxonomy" id="418707"/>
    <lineage>
        <taxon>Bacteria</taxon>
        <taxon>Pseudomonadati</taxon>
        <taxon>Pseudomonadota</taxon>
        <taxon>Alphaproteobacteria</taxon>
        <taxon>Hyphomicrobiales</taxon>
        <taxon>Methylobacteriaceae</taxon>
        <taxon>Methylobacterium</taxon>
    </lineage>
</organism>
<evidence type="ECO:0000313" key="1">
    <source>
        <dbReference type="EMBL" id="GJD96979.1"/>
    </source>
</evidence>
<name>A0ABQ4S3D6_9HYPH</name>
<accession>A0ABQ4S3D6</accession>